<evidence type="ECO:0000313" key="1">
    <source>
        <dbReference type="EMBL" id="MCM2562212.1"/>
    </source>
</evidence>
<dbReference type="EMBL" id="JAMQGO010000004">
    <property type="protein sequence ID" value="MCM2562212.1"/>
    <property type="molecule type" value="Genomic_DNA"/>
</dbReference>
<dbReference type="Proteomes" id="UP001203036">
    <property type="component" value="Unassembled WGS sequence"/>
</dbReference>
<keyword evidence="2" id="KW-1185">Reference proteome</keyword>
<name>A0ACC5ZVW6_9RHOB</name>
<organism evidence="1 2">
    <name type="scientific">Lutimaribacter degradans</name>
    <dbReference type="NCBI Taxonomy" id="2945989"/>
    <lineage>
        <taxon>Bacteria</taxon>
        <taxon>Pseudomonadati</taxon>
        <taxon>Pseudomonadota</taxon>
        <taxon>Alphaproteobacteria</taxon>
        <taxon>Rhodobacterales</taxon>
        <taxon>Roseobacteraceae</taxon>
        <taxon>Lutimaribacter</taxon>
    </lineage>
</organism>
<comment type="caution">
    <text evidence="1">The sequence shown here is derived from an EMBL/GenBank/DDBJ whole genome shotgun (WGS) entry which is preliminary data.</text>
</comment>
<proteinExistence type="predicted"/>
<accession>A0ACC5ZVW6</accession>
<evidence type="ECO:0000313" key="2">
    <source>
        <dbReference type="Proteomes" id="UP001203036"/>
    </source>
</evidence>
<reference evidence="1" key="1">
    <citation type="submission" date="2022-06" db="EMBL/GenBank/DDBJ databases">
        <title>Lutimaribacter sp. EGI FJ00013, a novel bacterium isolated from a salt lake sediment enrichment.</title>
        <authorList>
            <person name="Gao L."/>
            <person name="Fang B.-Z."/>
            <person name="Li W.-J."/>
        </authorList>
    </citation>
    <scope>NUCLEOTIDE SEQUENCE</scope>
    <source>
        <strain evidence="1">EGI FJ00013</strain>
    </source>
</reference>
<gene>
    <name evidence="1" type="ORF">M8744_08635</name>
</gene>
<sequence>MTAPSAPLILCCEDEPALRRDIADELREAGYRVREAANADEVFDALGECTPDLVLCDIMMPGTDGYGVLAGFRKDFPHLQHVPLVFLSALATTDALIRGKRAGADDYLTKPINYDLLISTIEARLRQTHRVQQSSAPVERIGWHLFDQLSVGVLAFDANCSLVRVNPAAENLLSRSAHPDTALGIPPGLAKPLRQMVRAALEKREETQAVRLDDEAAGMAVMFSCPAEGQRADPKQPAVFVYVTDPQYRTPLSGDALKSLFSLTPAETEVARRLAMGLRLNEIATDLGVSQTTVSFHLRNVFDKTGTNRQVELVALLLSLPLRAVS</sequence>
<protein>
    <submittedName>
        <fullName evidence="1">Response regulator</fullName>
    </submittedName>
</protein>